<protein>
    <submittedName>
        <fullName evidence="2">Uncharacterized protein</fullName>
    </submittedName>
</protein>
<dbReference type="Proteomes" id="UP000288216">
    <property type="component" value="Unassembled WGS sequence"/>
</dbReference>
<evidence type="ECO:0000313" key="3">
    <source>
        <dbReference type="Proteomes" id="UP000288216"/>
    </source>
</evidence>
<sequence>MLFLQNLLVQQDTWQYHLTVAAGSSHSKVGTEYEQLIGKLLDVDGEPNSPTWKHPVLCSSKDGLPNALTTLPSEALQTEALKLFKVKTDVLPLIGA</sequence>
<dbReference type="Gene3D" id="1.25.40.530">
    <property type="entry name" value="MyTH4 domain"/>
    <property type="match status" value="1"/>
</dbReference>
<gene>
    <name evidence="2" type="ORF">scyTo_0023758</name>
</gene>
<proteinExistence type="predicted"/>
<keyword evidence="1" id="KW-0677">Repeat</keyword>
<organism evidence="2 3">
    <name type="scientific">Scyliorhinus torazame</name>
    <name type="common">Cloudy catshark</name>
    <name type="synonym">Catulus torazame</name>
    <dbReference type="NCBI Taxonomy" id="75743"/>
    <lineage>
        <taxon>Eukaryota</taxon>
        <taxon>Metazoa</taxon>
        <taxon>Chordata</taxon>
        <taxon>Craniata</taxon>
        <taxon>Vertebrata</taxon>
        <taxon>Chondrichthyes</taxon>
        <taxon>Elasmobranchii</taxon>
        <taxon>Galeomorphii</taxon>
        <taxon>Galeoidea</taxon>
        <taxon>Carcharhiniformes</taxon>
        <taxon>Scyliorhinidae</taxon>
        <taxon>Scyliorhinus</taxon>
    </lineage>
</organism>
<dbReference type="OrthoDB" id="6285196at2759"/>
<dbReference type="PANTHER" id="PTHR22903">
    <property type="entry name" value="PLEKHH PROTEIN"/>
    <property type="match status" value="1"/>
</dbReference>
<name>A0A401QD75_SCYTO</name>
<dbReference type="EMBL" id="BFAA01033444">
    <property type="protein sequence ID" value="GCB83345.1"/>
    <property type="molecule type" value="Genomic_DNA"/>
</dbReference>
<evidence type="ECO:0000256" key="1">
    <source>
        <dbReference type="ARBA" id="ARBA00022737"/>
    </source>
</evidence>
<dbReference type="AlphaFoldDB" id="A0A401QD75"/>
<reference evidence="2 3" key="1">
    <citation type="journal article" date="2018" name="Nat. Ecol. Evol.">
        <title>Shark genomes provide insights into elasmobranch evolution and the origin of vertebrates.</title>
        <authorList>
            <person name="Hara Y"/>
            <person name="Yamaguchi K"/>
            <person name="Onimaru K"/>
            <person name="Kadota M"/>
            <person name="Koyanagi M"/>
            <person name="Keeley SD"/>
            <person name="Tatsumi K"/>
            <person name="Tanaka K"/>
            <person name="Motone F"/>
            <person name="Kageyama Y"/>
            <person name="Nozu R"/>
            <person name="Adachi N"/>
            <person name="Nishimura O"/>
            <person name="Nakagawa R"/>
            <person name="Tanegashima C"/>
            <person name="Kiyatake I"/>
            <person name="Matsumoto R"/>
            <person name="Murakumo K"/>
            <person name="Nishida K"/>
            <person name="Terakita A"/>
            <person name="Kuratani S"/>
            <person name="Sato K"/>
            <person name="Hyodo S Kuraku.S."/>
        </authorList>
    </citation>
    <scope>NUCLEOTIDE SEQUENCE [LARGE SCALE GENOMIC DNA]</scope>
</reference>
<comment type="caution">
    <text evidence="2">The sequence shown here is derived from an EMBL/GenBank/DDBJ whole genome shotgun (WGS) entry which is preliminary data.</text>
</comment>
<evidence type="ECO:0000313" key="2">
    <source>
        <dbReference type="EMBL" id="GCB83345.1"/>
    </source>
</evidence>
<dbReference type="PANTHER" id="PTHR22903:SF4">
    <property type="entry name" value="PLECKSTRIN HOMOLOGY DOMAIN-CONTAINING FAMILY H MEMBER 1"/>
    <property type="match status" value="1"/>
</dbReference>
<dbReference type="InterPro" id="IPR038185">
    <property type="entry name" value="MyTH4_dom_sf"/>
</dbReference>
<keyword evidence="3" id="KW-1185">Reference proteome</keyword>
<accession>A0A401QD75</accession>